<dbReference type="Proteomes" id="UP000279833">
    <property type="component" value="Unassembled WGS sequence"/>
</dbReference>
<proteinExistence type="predicted"/>
<organism evidence="5">
    <name type="scientific">Schistosoma curassoni</name>
    <dbReference type="NCBI Taxonomy" id="6186"/>
    <lineage>
        <taxon>Eukaryota</taxon>
        <taxon>Metazoa</taxon>
        <taxon>Spiralia</taxon>
        <taxon>Lophotrochozoa</taxon>
        <taxon>Platyhelminthes</taxon>
        <taxon>Trematoda</taxon>
        <taxon>Digenea</taxon>
        <taxon>Strigeidida</taxon>
        <taxon>Schistosomatoidea</taxon>
        <taxon>Schistosomatidae</taxon>
        <taxon>Schistosoma</taxon>
    </lineage>
</organism>
<keyword evidence="1" id="KW-0479">Metal-binding</keyword>
<name>A0A183KX09_9TREM</name>
<dbReference type="EMBL" id="UZAK01042801">
    <property type="protein sequence ID" value="VDP69656.1"/>
    <property type="molecule type" value="Genomic_DNA"/>
</dbReference>
<keyword evidence="1" id="KW-0863">Zinc-finger</keyword>
<gene>
    <name evidence="3" type="ORF">SCUD_LOCUS19603</name>
</gene>
<keyword evidence="4" id="KW-1185">Reference proteome</keyword>
<evidence type="ECO:0000313" key="4">
    <source>
        <dbReference type="Proteomes" id="UP000279833"/>
    </source>
</evidence>
<dbReference type="AlphaFoldDB" id="A0A183KX09"/>
<evidence type="ECO:0000259" key="2">
    <source>
        <dbReference type="PROSITE" id="PS50158"/>
    </source>
</evidence>
<keyword evidence="1" id="KW-0862">Zinc</keyword>
<dbReference type="GO" id="GO:0008270">
    <property type="term" value="F:zinc ion binding"/>
    <property type="evidence" value="ECO:0007669"/>
    <property type="project" value="UniProtKB-KW"/>
</dbReference>
<dbReference type="PROSITE" id="PS50158">
    <property type="entry name" value="ZF_CCHC"/>
    <property type="match status" value="1"/>
</dbReference>
<evidence type="ECO:0000256" key="1">
    <source>
        <dbReference type="PROSITE-ProRule" id="PRU00047"/>
    </source>
</evidence>
<accession>A0A183KX09</accession>
<evidence type="ECO:0000313" key="5">
    <source>
        <dbReference type="WBParaSite" id="SCUD_0001960601-mRNA-1"/>
    </source>
</evidence>
<dbReference type="GO" id="GO:0003676">
    <property type="term" value="F:nucleic acid binding"/>
    <property type="evidence" value="ECO:0007669"/>
    <property type="project" value="InterPro"/>
</dbReference>
<evidence type="ECO:0000313" key="3">
    <source>
        <dbReference type="EMBL" id="VDP69656.1"/>
    </source>
</evidence>
<sequence>MEPLMELLDIHSDFDAFEDYFERFEIWAMTKEDNEDVNIVAHFLTFIEKEASSLLKTLALSEKPISLSYTILKDLLLDYVRYSKSECRKGGRFRKTIHEDIKNSAEFLHSNPVHTQGYADNSLRCCDAVHKDGYTFGQCLSCGKFHSFNSCKLRNSKCFKCGDIGHIQSVCNTTVHLAATNNKSCNSDSIKSSIYNDHLSLSTISKDSVESYNSSELNETQNSCETTVSNQSTYQISHVIVPYMVFPNNSLISDEIPCKSEENMLNEPSHDRKPEAVLIDAGFSNDPLLCNDILNKFEETISEETKLDVISIIICPHKAFVSCGKLVQCEAQVLNEFDFDYNSDDFISTAVYRFHKNTSNVHSNQCEKYVLNESASFITWGYKDSILFRRGR</sequence>
<feature type="domain" description="CCHC-type" evidence="2">
    <location>
        <begin position="157"/>
        <end position="171"/>
    </location>
</feature>
<reference evidence="3 4" key="2">
    <citation type="submission" date="2018-11" db="EMBL/GenBank/DDBJ databases">
        <authorList>
            <consortium name="Pathogen Informatics"/>
        </authorList>
    </citation>
    <scope>NUCLEOTIDE SEQUENCE [LARGE SCALE GENOMIC DNA]</scope>
    <source>
        <strain evidence="3">Dakar</strain>
        <strain evidence="4">Dakar, Senegal</strain>
    </source>
</reference>
<reference evidence="5" key="1">
    <citation type="submission" date="2016-06" db="UniProtKB">
        <authorList>
            <consortium name="WormBaseParasite"/>
        </authorList>
    </citation>
    <scope>IDENTIFICATION</scope>
</reference>
<protein>
    <submittedName>
        <fullName evidence="5">CCHC-type domain-containing protein</fullName>
    </submittedName>
</protein>
<dbReference type="WBParaSite" id="SCUD_0001960601-mRNA-1">
    <property type="protein sequence ID" value="SCUD_0001960601-mRNA-1"/>
    <property type="gene ID" value="SCUD_0001960601"/>
</dbReference>
<dbReference type="InterPro" id="IPR001878">
    <property type="entry name" value="Znf_CCHC"/>
</dbReference>